<feature type="domain" description="Sulfatase N-terminal" evidence="8">
    <location>
        <begin position="304"/>
        <end position="597"/>
    </location>
</feature>
<organism evidence="9 10">
    <name type="scientific">Candidatus Intestinimonas merdavium</name>
    <dbReference type="NCBI Taxonomy" id="2838622"/>
    <lineage>
        <taxon>Bacteria</taxon>
        <taxon>Bacillati</taxon>
        <taxon>Bacillota</taxon>
        <taxon>Clostridia</taxon>
        <taxon>Eubacteriales</taxon>
        <taxon>Intestinimonas</taxon>
    </lineage>
</organism>
<dbReference type="Proteomes" id="UP000886824">
    <property type="component" value="Unassembled WGS sequence"/>
</dbReference>
<evidence type="ECO:0000256" key="3">
    <source>
        <dbReference type="ARBA" id="ARBA00022475"/>
    </source>
</evidence>
<dbReference type="InterPro" id="IPR017850">
    <property type="entry name" value="Alkaline_phosphatase_core_sf"/>
</dbReference>
<dbReference type="InterPro" id="IPR000917">
    <property type="entry name" value="Sulfatase_N"/>
</dbReference>
<evidence type="ECO:0000256" key="7">
    <source>
        <dbReference type="SAM" id="Phobius"/>
    </source>
</evidence>
<dbReference type="Gene3D" id="3.40.720.10">
    <property type="entry name" value="Alkaline Phosphatase, subunit A"/>
    <property type="match status" value="1"/>
</dbReference>
<reference evidence="9" key="2">
    <citation type="submission" date="2021-04" db="EMBL/GenBank/DDBJ databases">
        <authorList>
            <person name="Gilroy R."/>
        </authorList>
    </citation>
    <scope>NUCLEOTIDE SEQUENCE</scope>
    <source>
        <strain evidence="9">CHK33-7979</strain>
    </source>
</reference>
<dbReference type="CDD" id="cd16015">
    <property type="entry name" value="LTA_synthase"/>
    <property type="match status" value="1"/>
</dbReference>
<dbReference type="Pfam" id="PF00884">
    <property type="entry name" value="Sulfatase"/>
    <property type="match status" value="1"/>
</dbReference>
<feature type="transmembrane region" description="Helical" evidence="7">
    <location>
        <begin position="134"/>
        <end position="154"/>
    </location>
</feature>
<dbReference type="InterPro" id="IPR050448">
    <property type="entry name" value="OpgB/LTA_synthase_biosynth"/>
</dbReference>
<evidence type="ECO:0000313" key="10">
    <source>
        <dbReference type="Proteomes" id="UP000886824"/>
    </source>
</evidence>
<feature type="transmembrane region" description="Helical" evidence="7">
    <location>
        <begin position="185"/>
        <end position="202"/>
    </location>
</feature>
<gene>
    <name evidence="9" type="ORF">H9826_07515</name>
</gene>
<keyword evidence="4 7" id="KW-0812">Transmembrane</keyword>
<keyword evidence="6 7" id="KW-0472">Membrane</keyword>
<feature type="transmembrane region" description="Helical" evidence="7">
    <location>
        <begin position="28"/>
        <end position="47"/>
    </location>
</feature>
<comment type="subcellular location">
    <subcellularLocation>
        <location evidence="1">Cell membrane</location>
        <topology evidence="1">Multi-pass membrane protein</topology>
    </subcellularLocation>
</comment>
<evidence type="ECO:0000256" key="1">
    <source>
        <dbReference type="ARBA" id="ARBA00004651"/>
    </source>
</evidence>
<feature type="transmembrane region" description="Helical" evidence="7">
    <location>
        <begin position="108"/>
        <end position="127"/>
    </location>
</feature>
<comment type="caution">
    <text evidence="9">The sequence shown here is derived from an EMBL/GenBank/DDBJ whole genome shotgun (WGS) entry which is preliminary data.</text>
</comment>
<comment type="pathway">
    <text evidence="2">Cell wall biogenesis; lipoteichoic acid biosynthesis.</text>
</comment>
<reference evidence="9" key="1">
    <citation type="journal article" date="2021" name="PeerJ">
        <title>Extensive microbial diversity within the chicken gut microbiome revealed by metagenomics and culture.</title>
        <authorList>
            <person name="Gilroy R."/>
            <person name="Ravi A."/>
            <person name="Getino M."/>
            <person name="Pursley I."/>
            <person name="Horton D.L."/>
            <person name="Alikhan N.F."/>
            <person name="Baker D."/>
            <person name="Gharbi K."/>
            <person name="Hall N."/>
            <person name="Watson M."/>
            <person name="Adriaenssens E.M."/>
            <person name="Foster-Nyarko E."/>
            <person name="Jarju S."/>
            <person name="Secka A."/>
            <person name="Antonio M."/>
            <person name="Oren A."/>
            <person name="Chaudhuri R.R."/>
            <person name="La Ragione R."/>
            <person name="Hildebrand F."/>
            <person name="Pallen M.J."/>
        </authorList>
    </citation>
    <scope>NUCLEOTIDE SEQUENCE</scope>
    <source>
        <strain evidence="9">CHK33-7979</strain>
    </source>
</reference>
<proteinExistence type="predicted"/>
<evidence type="ECO:0000313" key="9">
    <source>
        <dbReference type="EMBL" id="HIY73805.1"/>
    </source>
</evidence>
<keyword evidence="3" id="KW-1003">Cell membrane</keyword>
<keyword evidence="5 7" id="KW-1133">Transmembrane helix</keyword>
<feature type="transmembrane region" description="Helical" evidence="7">
    <location>
        <begin position="214"/>
        <end position="233"/>
    </location>
</feature>
<evidence type="ECO:0000256" key="5">
    <source>
        <dbReference type="ARBA" id="ARBA00022989"/>
    </source>
</evidence>
<dbReference type="EMBL" id="DXCX01000077">
    <property type="protein sequence ID" value="HIY73805.1"/>
    <property type="molecule type" value="Genomic_DNA"/>
</dbReference>
<dbReference type="GO" id="GO:0005886">
    <property type="term" value="C:plasma membrane"/>
    <property type="evidence" value="ECO:0007669"/>
    <property type="project" value="UniProtKB-SubCell"/>
</dbReference>
<evidence type="ECO:0000256" key="2">
    <source>
        <dbReference type="ARBA" id="ARBA00004936"/>
    </source>
</evidence>
<evidence type="ECO:0000256" key="6">
    <source>
        <dbReference type="ARBA" id="ARBA00023136"/>
    </source>
</evidence>
<sequence>MSVKTPSKHITKTSLSSIHPLSYRRDRLLPAAALAAAVLAGLLLYGLPLWQCLCWALAFGGLLPLGLRLGDRAAARCRWAALLLGPLLAFVLVEQMNYNYLVWEELSALQIALNLVWYYMAAGLLYLVTGRVRLTAGLTTGLFVFVGLANRYIIHFRGRTIFPGDLLSLQTAANVAGNYDYTPDAVQLHCLLALALFLLLLWKVPKRPGRQRPHWQAALPVAALCAAYLAVFFQTDFLRQVEIEPSLWTTRGNGFVLNFSVCLRYSSVEEPEDYSQETLAAIQLETEKDWTADPDAAGAERPVNLIVIMNESFSDLAEVFDLETNEDPLPFFHSLTENTIRGTAYSSVFGGTTANSEYEFLTGNTMAFLPEGTVPFHMYVGADEPNLGGQLKSLGYHTVFMHPYLASGWNRRAVYQSFGFDEIHFQGDFQDPTYMRNYITDQADYENLVRRYEEKEAGEPLFIFNVTMQNHSAYSVPWTGLDRTVWLTGDMEGRYSTVDQYLSLLRESDNALEYLIDYFSQVEEPTMILLFGDHQPQVATNFYTEVLGGDFEKVDIAAAQRRQEVPFLLWANYDIPEEAGVTTSLNYLAALLMKTAGLPLTEYQQFLLRLQETVPALNAVGYMDTDGTWQKSRDALSEEARAGLLQYETLQYNLLFDSLEDRLPDFFTLSGPEED</sequence>
<dbReference type="SUPFAM" id="SSF53649">
    <property type="entry name" value="Alkaline phosphatase-like"/>
    <property type="match status" value="1"/>
</dbReference>
<evidence type="ECO:0000259" key="8">
    <source>
        <dbReference type="Pfam" id="PF00884"/>
    </source>
</evidence>
<evidence type="ECO:0000256" key="4">
    <source>
        <dbReference type="ARBA" id="ARBA00022692"/>
    </source>
</evidence>
<protein>
    <submittedName>
        <fullName evidence="9">LTA synthase family protein</fullName>
    </submittedName>
</protein>
<feature type="transmembrane region" description="Helical" evidence="7">
    <location>
        <begin position="77"/>
        <end position="96"/>
    </location>
</feature>
<dbReference type="PANTHER" id="PTHR47371">
    <property type="entry name" value="LIPOTEICHOIC ACID SYNTHASE"/>
    <property type="match status" value="1"/>
</dbReference>
<accession>A0A9D1Z540</accession>
<dbReference type="AlphaFoldDB" id="A0A9D1Z540"/>
<name>A0A9D1Z540_9FIRM</name>
<feature type="transmembrane region" description="Helical" evidence="7">
    <location>
        <begin position="53"/>
        <end position="70"/>
    </location>
</feature>
<dbReference type="PANTHER" id="PTHR47371:SF3">
    <property type="entry name" value="PHOSPHOGLYCEROL TRANSFERASE I"/>
    <property type="match status" value="1"/>
</dbReference>